<dbReference type="AlphaFoldDB" id="A0A383DPP0"/>
<evidence type="ECO:0000313" key="1">
    <source>
        <dbReference type="EMBL" id="SVE46467.1"/>
    </source>
</evidence>
<reference evidence="1" key="1">
    <citation type="submission" date="2018-05" db="EMBL/GenBank/DDBJ databases">
        <authorList>
            <person name="Lanie J.A."/>
            <person name="Ng W.-L."/>
            <person name="Kazmierczak K.M."/>
            <person name="Andrzejewski T.M."/>
            <person name="Davidsen T.M."/>
            <person name="Wayne K.J."/>
            <person name="Tettelin H."/>
            <person name="Glass J.I."/>
            <person name="Rusch D."/>
            <person name="Podicherti R."/>
            <person name="Tsui H.-C.T."/>
            <person name="Winkler M.E."/>
        </authorList>
    </citation>
    <scope>NUCLEOTIDE SEQUENCE</scope>
</reference>
<dbReference type="EMBL" id="UINC01219134">
    <property type="protein sequence ID" value="SVE46467.1"/>
    <property type="molecule type" value="Genomic_DNA"/>
</dbReference>
<accession>A0A383DPP0</accession>
<proteinExistence type="predicted"/>
<gene>
    <name evidence="1" type="ORF">METZ01_LOCUS499321</name>
</gene>
<protein>
    <submittedName>
        <fullName evidence="1">Uncharacterized protein</fullName>
    </submittedName>
</protein>
<organism evidence="1">
    <name type="scientific">marine metagenome</name>
    <dbReference type="NCBI Taxonomy" id="408172"/>
    <lineage>
        <taxon>unclassified sequences</taxon>
        <taxon>metagenomes</taxon>
        <taxon>ecological metagenomes</taxon>
    </lineage>
</organism>
<name>A0A383DPP0_9ZZZZ</name>
<sequence>MGRKKIDWVSLEYKDFPLKNLLGKERRLQRMIEKRQGDIQKLQDTIKKELQKINRDIINIKGDLRNIRMVIKEKSKEVTNKGIYVLRGDKITRGKVRMMGESKWVHIGSNDVIDKFTNTGKTYGKMTDEELIKIIKIKLGKILTQFKIG</sequence>